<dbReference type="Proteomes" id="UP001497482">
    <property type="component" value="Chromosome 4"/>
</dbReference>
<dbReference type="GO" id="GO:0005739">
    <property type="term" value="C:mitochondrion"/>
    <property type="evidence" value="ECO:0007669"/>
    <property type="project" value="TreeGrafter"/>
</dbReference>
<evidence type="ECO:0000313" key="2">
    <source>
        <dbReference type="EMBL" id="CAL1604478.1"/>
    </source>
</evidence>
<name>A0AAV2LT09_KNICA</name>
<dbReference type="Gene3D" id="3.40.50.10540">
    <property type="entry name" value="Crotonobetainyl-coa:carnitine coa-transferase, domain 1"/>
    <property type="match status" value="1"/>
</dbReference>
<keyword evidence="3" id="KW-1185">Reference proteome</keyword>
<dbReference type="PANTHER" id="PTHR48228">
    <property type="entry name" value="SUCCINYL-COA--D-CITRAMALATE COA-TRANSFERASE"/>
    <property type="match status" value="1"/>
</dbReference>
<dbReference type="EMBL" id="OZ035826">
    <property type="protein sequence ID" value="CAL1604478.1"/>
    <property type="molecule type" value="Genomic_DNA"/>
</dbReference>
<protein>
    <recommendedName>
        <fullName evidence="4">Alpha-methylacyl-CoA racemase</fullName>
    </recommendedName>
</protein>
<dbReference type="PANTHER" id="PTHR48228:SF5">
    <property type="entry name" value="ALPHA-METHYLACYL-COA RACEMASE"/>
    <property type="match status" value="1"/>
</dbReference>
<evidence type="ECO:0008006" key="4">
    <source>
        <dbReference type="Google" id="ProtNLM"/>
    </source>
</evidence>
<gene>
    <name evidence="2" type="ORF">KC01_LOCUS31980</name>
</gene>
<evidence type="ECO:0000256" key="1">
    <source>
        <dbReference type="ARBA" id="ARBA00008383"/>
    </source>
</evidence>
<dbReference type="AlphaFoldDB" id="A0AAV2LT09"/>
<dbReference type="InterPro" id="IPR050509">
    <property type="entry name" value="CoA-transferase_III"/>
</dbReference>
<sequence>MALAGVRVIELAGLAPAPFCGMVLADFGASVIRVDRTKAGVTVDTQGRGKRSVAIDLKTPAGVGLLKKLCVQSDVVLEPFRKVLLEKHAFERRIRWISLPCPDPEWTGKDP</sequence>
<dbReference type="Pfam" id="PF02515">
    <property type="entry name" value="CoA_transf_3"/>
    <property type="match status" value="1"/>
</dbReference>
<dbReference type="SUPFAM" id="SSF89796">
    <property type="entry name" value="CoA-transferase family III (CaiB/BaiF)"/>
    <property type="match status" value="1"/>
</dbReference>
<organism evidence="2 3">
    <name type="scientific">Knipowitschia caucasica</name>
    <name type="common">Caucasian dwarf goby</name>
    <name type="synonym">Pomatoschistus caucasicus</name>
    <dbReference type="NCBI Taxonomy" id="637954"/>
    <lineage>
        <taxon>Eukaryota</taxon>
        <taxon>Metazoa</taxon>
        <taxon>Chordata</taxon>
        <taxon>Craniata</taxon>
        <taxon>Vertebrata</taxon>
        <taxon>Euteleostomi</taxon>
        <taxon>Actinopterygii</taxon>
        <taxon>Neopterygii</taxon>
        <taxon>Teleostei</taxon>
        <taxon>Neoteleostei</taxon>
        <taxon>Acanthomorphata</taxon>
        <taxon>Gobiaria</taxon>
        <taxon>Gobiiformes</taxon>
        <taxon>Gobioidei</taxon>
        <taxon>Gobiidae</taxon>
        <taxon>Gobiinae</taxon>
        <taxon>Knipowitschia</taxon>
    </lineage>
</organism>
<dbReference type="GO" id="GO:0008206">
    <property type="term" value="P:bile acid metabolic process"/>
    <property type="evidence" value="ECO:0007669"/>
    <property type="project" value="TreeGrafter"/>
</dbReference>
<reference evidence="2 3" key="1">
    <citation type="submission" date="2024-04" db="EMBL/GenBank/DDBJ databases">
        <authorList>
            <person name="Waldvogel A.-M."/>
            <person name="Schoenle A."/>
        </authorList>
    </citation>
    <scope>NUCLEOTIDE SEQUENCE [LARGE SCALE GENOMIC DNA]</scope>
</reference>
<dbReference type="GO" id="GO:0008111">
    <property type="term" value="F:alpha-methylacyl-CoA racemase activity"/>
    <property type="evidence" value="ECO:0007669"/>
    <property type="project" value="TreeGrafter"/>
</dbReference>
<proteinExistence type="inferred from homology"/>
<dbReference type="InterPro" id="IPR023606">
    <property type="entry name" value="CoA-Trfase_III_dom_1_sf"/>
</dbReference>
<comment type="similarity">
    <text evidence="1">Belongs to the CoA-transferase III family.</text>
</comment>
<accession>A0AAV2LT09</accession>
<dbReference type="InterPro" id="IPR003673">
    <property type="entry name" value="CoA-Trfase_fam_III"/>
</dbReference>
<evidence type="ECO:0000313" key="3">
    <source>
        <dbReference type="Proteomes" id="UP001497482"/>
    </source>
</evidence>